<evidence type="ECO:0000256" key="2">
    <source>
        <dbReference type="ARBA" id="ARBA00016066"/>
    </source>
</evidence>
<accession>A0ABR3AFI6</accession>
<evidence type="ECO:0000256" key="1">
    <source>
        <dbReference type="ARBA" id="ARBA00007450"/>
    </source>
</evidence>
<dbReference type="Pfam" id="PF12862">
    <property type="entry name" value="ANAPC5"/>
    <property type="match status" value="1"/>
</dbReference>
<reference evidence="8 9" key="1">
    <citation type="submission" date="2024-05" db="EMBL/GenBank/DDBJ databases">
        <title>A draft genome resource for the thread blight pathogen Marasmius tenuissimus strain MS-2.</title>
        <authorList>
            <person name="Yulfo-Soto G.E."/>
            <person name="Baruah I.K."/>
            <person name="Amoako-Attah I."/>
            <person name="Bukari Y."/>
            <person name="Meinhardt L.W."/>
            <person name="Bailey B.A."/>
            <person name="Cohen S.P."/>
        </authorList>
    </citation>
    <scope>NUCLEOTIDE SEQUENCE [LARGE SCALE GENOMIC DNA]</scope>
    <source>
        <strain evidence="8 9">MS-2</strain>
    </source>
</reference>
<dbReference type="CDD" id="cd16270">
    <property type="entry name" value="Apc5_N"/>
    <property type="match status" value="1"/>
</dbReference>
<keyword evidence="6" id="KW-0131">Cell cycle</keyword>
<evidence type="ECO:0000313" key="9">
    <source>
        <dbReference type="Proteomes" id="UP001437256"/>
    </source>
</evidence>
<dbReference type="PANTHER" id="PTHR12830:SF9">
    <property type="entry name" value="ANAPHASE-PROMOTING COMPLEX SUBUNIT 5"/>
    <property type="match status" value="1"/>
</dbReference>
<feature type="domain" description="Anaphase-promoting complex subunit 5" evidence="7">
    <location>
        <begin position="196"/>
        <end position="280"/>
    </location>
</feature>
<name>A0ABR3AFI6_9AGAR</name>
<evidence type="ECO:0000256" key="5">
    <source>
        <dbReference type="ARBA" id="ARBA00022786"/>
    </source>
</evidence>
<gene>
    <name evidence="8" type="ORF">AAF712_000700</name>
</gene>
<evidence type="ECO:0000256" key="6">
    <source>
        <dbReference type="ARBA" id="ARBA00023306"/>
    </source>
</evidence>
<keyword evidence="5" id="KW-0833">Ubl conjugation pathway</keyword>
<protein>
    <recommendedName>
        <fullName evidence="2">Anaphase-promoting complex subunit 5</fullName>
    </recommendedName>
</protein>
<sequence>MESPQPPSNFVLRPHHVALCALFVYAYKDVDPKRYTPAFQLYLHRLLLDEVSEVTKPKPAVALQKLIAAAPDNQEPEARKLIASFHAFKLETTDHVVNFFSGIPPLFIEKSEEEEPSVFTSRSIFGYFCRRCFVGFLKLSVPGVMRLRRDFMLWWEGKPNAGYDPVERDLLNHSDQQIFKTHEDAEYWALPDSYEEWLKSLATGDESISVDNIRKFFEQHFHEGNDSGLRQHGLLNLCRMHFIRSEFSAARKLLLEAINVSRTSGDKLTLQQCMSLLHRFPPEEGQETQRHPLNEIQPQLHPLDILHDVKKLMDEKHEQPLSASFSKIVQSVGVFDYWFENRFSTLRDDDQWAQHAVQGVVWNAAGCEEVGSIESDTVIAFTPKGDDNNRLTCILNQAYRRARQGLYDNALAMLLEPSVWKGLPLHDYGLWAQEVWHILALRASRRGQHRLFREFILPKRPPGEFNPRHYLHRAPTTTENKIANPLYEVIEMKECEQASMAIEPLLTALWHSEFLFRLHYYRTGMVLLADVGLEFGLSRRCKHLIEDIMPQIITGKDIEQRALASFTLARCTFACAEGSSKLLKDAVHWLLIAEKDYLALEMYGPVADVQYLLSVAYHNLGMNVEREAAVERHFQTQKVQAQAEETVTDETITSVLEMVSNVGAALALSR</sequence>
<comment type="caution">
    <text evidence="8">The sequence shown here is derived from an EMBL/GenBank/DDBJ whole genome shotgun (WGS) entry which is preliminary data.</text>
</comment>
<dbReference type="Proteomes" id="UP001437256">
    <property type="component" value="Unassembled WGS sequence"/>
</dbReference>
<dbReference type="PANTHER" id="PTHR12830">
    <property type="entry name" value="ANAPHASE-PROMOTING COMPLEX SUBUNIT 5"/>
    <property type="match status" value="1"/>
</dbReference>
<keyword evidence="9" id="KW-1185">Reference proteome</keyword>
<dbReference type="InterPro" id="IPR026000">
    <property type="entry name" value="Apc5_dom"/>
</dbReference>
<evidence type="ECO:0000256" key="4">
    <source>
        <dbReference type="ARBA" id="ARBA00022776"/>
    </source>
</evidence>
<keyword evidence="3" id="KW-0132">Cell division</keyword>
<evidence type="ECO:0000256" key="3">
    <source>
        <dbReference type="ARBA" id="ARBA00022618"/>
    </source>
</evidence>
<evidence type="ECO:0000259" key="7">
    <source>
        <dbReference type="Pfam" id="PF12862"/>
    </source>
</evidence>
<dbReference type="EMBL" id="JBBXMP010000002">
    <property type="protein sequence ID" value="KAL0071778.1"/>
    <property type="molecule type" value="Genomic_DNA"/>
</dbReference>
<evidence type="ECO:0000313" key="8">
    <source>
        <dbReference type="EMBL" id="KAL0071778.1"/>
    </source>
</evidence>
<dbReference type="InterPro" id="IPR037679">
    <property type="entry name" value="Apc5"/>
</dbReference>
<keyword evidence="4" id="KW-0498">Mitosis</keyword>
<proteinExistence type="inferred from homology"/>
<comment type="similarity">
    <text evidence="1">Belongs to the APC5 family.</text>
</comment>
<organism evidence="8 9">
    <name type="scientific">Marasmius tenuissimus</name>
    <dbReference type="NCBI Taxonomy" id="585030"/>
    <lineage>
        <taxon>Eukaryota</taxon>
        <taxon>Fungi</taxon>
        <taxon>Dikarya</taxon>
        <taxon>Basidiomycota</taxon>
        <taxon>Agaricomycotina</taxon>
        <taxon>Agaricomycetes</taxon>
        <taxon>Agaricomycetidae</taxon>
        <taxon>Agaricales</taxon>
        <taxon>Marasmiineae</taxon>
        <taxon>Marasmiaceae</taxon>
        <taxon>Marasmius</taxon>
    </lineage>
</organism>